<reference evidence="5 6" key="1">
    <citation type="journal article" date="2015" name="Nature">
        <title>rRNA introns, odd ribosomes, and small enigmatic genomes across a large radiation of phyla.</title>
        <authorList>
            <person name="Brown C.T."/>
            <person name="Hug L.A."/>
            <person name="Thomas B.C."/>
            <person name="Sharon I."/>
            <person name="Castelle C.J."/>
            <person name="Singh A."/>
            <person name="Wilkins M.J."/>
            <person name="Williams K.H."/>
            <person name="Banfield J.F."/>
        </authorList>
    </citation>
    <scope>NUCLEOTIDE SEQUENCE [LARGE SCALE GENOMIC DNA]</scope>
</reference>
<gene>
    <name evidence="5" type="ORF">UW65_C0004G0008</name>
</gene>
<organism evidence="5 6">
    <name type="scientific">candidate division WWE3 bacterium GW2011_GWB1_44_4</name>
    <dbReference type="NCBI Taxonomy" id="1619116"/>
    <lineage>
        <taxon>Bacteria</taxon>
        <taxon>Katanobacteria</taxon>
    </lineage>
</organism>
<dbReference type="Pfam" id="PF00456">
    <property type="entry name" value="Transketolase_N"/>
    <property type="match status" value="1"/>
</dbReference>
<sequence length="292" mass="32366">MPQHKSHVHAQNSYILDLEKIAVELRQDVVKMLLSAGSGHSAGSLGLADIISALYFHILNVNPKSPNDPQRDRFVLSNGHTCPVLYAALAKKGFFERSLLKDLRKIDSPLQGHPHMGSVAGLDFTSGPLGQGLSFAVGLALAGKMAANLYRVYCITSDGELQEGAVWESAMFSGNKRLNNLTWIIDRNNIQIDGYTEDVMPLEPLRAKIESFNWHVLEINGHNMEEILSACDLAKNILERPTAIIAHTIPGKGVKEMEYKFEWHGKPPSKELAQQALQELRTLEGQIESDYD</sequence>
<dbReference type="PANTHER" id="PTHR47514">
    <property type="entry name" value="TRANSKETOLASE N-TERMINAL SECTION-RELATED"/>
    <property type="match status" value="1"/>
</dbReference>
<dbReference type="InterPro" id="IPR029061">
    <property type="entry name" value="THDP-binding"/>
</dbReference>
<evidence type="ECO:0000256" key="2">
    <source>
        <dbReference type="ARBA" id="ARBA00007131"/>
    </source>
</evidence>
<evidence type="ECO:0000256" key="1">
    <source>
        <dbReference type="ARBA" id="ARBA00001964"/>
    </source>
</evidence>
<proteinExistence type="inferred from homology"/>
<dbReference type="InterPro" id="IPR005474">
    <property type="entry name" value="Transketolase_N"/>
</dbReference>
<dbReference type="SUPFAM" id="SSF52518">
    <property type="entry name" value="Thiamin diphosphate-binding fold (THDP-binding)"/>
    <property type="match status" value="1"/>
</dbReference>
<comment type="caution">
    <text evidence="5">The sequence shown here is derived from an EMBL/GenBank/DDBJ whole genome shotgun (WGS) entry which is preliminary data.</text>
</comment>
<dbReference type="EMBL" id="LCJD01000004">
    <property type="protein sequence ID" value="KKT70040.1"/>
    <property type="molecule type" value="Genomic_DNA"/>
</dbReference>
<evidence type="ECO:0000259" key="4">
    <source>
        <dbReference type="Pfam" id="PF00456"/>
    </source>
</evidence>
<name>A0A0G1JFF6_UNCKA</name>
<dbReference type="AlphaFoldDB" id="A0A0G1JFF6"/>
<comment type="cofactor">
    <cofactor evidence="1">
        <name>thiamine diphosphate</name>
        <dbReference type="ChEBI" id="CHEBI:58937"/>
    </cofactor>
</comment>
<evidence type="ECO:0000256" key="3">
    <source>
        <dbReference type="ARBA" id="ARBA00023052"/>
    </source>
</evidence>
<dbReference type="Proteomes" id="UP000034783">
    <property type="component" value="Unassembled WGS sequence"/>
</dbReference>
<evidence type="ECO:0000313" key="5">
    <source>
        <dbReference type="EMBL" id="KKT70040.1"/>
    </source>
</evidence>
<comment type="similarity">
    <text evidence="2">Belongs to the transketolase family.</text>
</comment>
<protein>
    <recommendedName>
        <fullName evidence="4">Transketolase N-terminal domain-containing protein</fullName>
    </recommendedName>
</protein>
<accession>A0A0G1JFF6</accession>
<dbReference type="PANTHER" id="PTHR47514:SF1">
    <property type="entry name" value="TRANSKETOLASE N-TERMINAL SECTION-RELATED"/>
    <property type="match status" value="1"/>
</dbReference>
<evidence type="ECO:0000313" key="6">
    <source>
        <dbReference type="Proteomes" id="UP000034783"/>
    </source>
</evidence>
<feature type="domain" description="Transketolase N-terminal" evidence="4">
    <location>
        <begin position="24"/>
        <end position="271"/>
    </location>
</feature>
<dbReference type="Gene3D" id="3.40.50.970">
    <property type="match status" value="1"/>
</dbReference>
<keyword evidence="3" id="KW-0786">Thiamine pyrophosphate</keyword>
<dbReference type="CDD" id="cd02012">
    <property type="entry name" value="TPP_TK"/>
    <property type="match status" value="1"/>
</dbReference>